<keyword evidence="3" id="KW-0677">Repeat</keyword>
<protein>
    <submittedName>
        <fullName evidence="11">Calcium uptake protein 3, mitochondrial</fullName>
    </submittedName>
</protein>
<dbReference type="PANTHER" id="PTHR12294:SF13">
    <property type="entry name" value="MITOCHONDRIAL CALCIUM UPTAKE 3, ISOFORM D"/>
    <property type="match status" value="1"/>
</dbReference>
<name>A0A1I7RQM2_BURXY</name>
<evidence type="ECO:0000256" key="3">
    <source>
        <dbReference type="ARBA" id="ARBA00022737"/>
    </source>
</evidence>
<dbReference type="InterPro" id="IPR039800">
    <property type="entry name" value="MICU1/2/3"/>
</dbReference>
<dbReference type="InterPro" id="IPR011992">
    <property type="entry name" value="EF-hand-dom_pair"/>
</dbReference>
<evidence type="ECO:0000256" key="6">
    <source>
        <dbReference type="ARBA" id="ARBA00022946"/>
    </source>
</evidence>
<keyword evidence="5" id="KW-0106">Calcium</keyword>
<evidence type="ECO:0000256" key="4">
    <source>
        <dbReference type="ARBA" id="ARBA00022792"/>
    </source>
</evidence>
<comment type="subcellular location">
    <subcellularLocation>
        <location evidence="1">Mitochondrion inner membrane</location>
    </subcellularLocation>
    <subcellularLocation>
        <location evidence="2">Mitochondrion intermembrane space</location>
    </subcellularLocation>
</comment>
<evidence type="ECO:0000259" key="9">
    <source>
        <dbReference type="PROSITE" id="PS50222"/>
    </source>
</evidence>
<dbReference type="GO" id="GO:0051560">
    <property type="term" value="P:mitochondrial calcium ion homeostasis"/>
    <property type="evidence" value="ECO:0007669"/>
    <property type="project" value="TreeGrafter"/>
</dbReference>
<dbReference type="WBParaSite" id="BXY_0301700.1">
    <property type="protein sequence ID" value="BXY_0301700.1"/>
    <property type="gene ID" value="BXY_0301700"/>
</dbReference>
<dbReference type="GO" id="GO:1990246">
    <property type="term" value="C:uniplex complex"/>
    <property type="evidence" value="ECO:0007669"/>
    <property type="project" value="TreeGrafter"/>
</dbReference>
<proteinExistence type="predicted"/>
<keyword evidence="4" id="KW-0999">Mitochondrion inner membrane</keyword>
<evidence type="ECO:0000256" key="2">
    <source>
        <dbReference type="ARBA" id="ARBA00004569"/>
    </source>
</evidence>
<dbReference type="GO" id="GO:0036444">
    <property type="term" value="P:calcium import into the mitochondrion"/>
    <property type="evidence" value="ECO:0007669"/>
    <property type="project" value="UniProtKB-ARBA"/>
</dbReference>
<dbReference type="InterPro" id="IPR018247">
    <property type="entry name" value="EF_Hand_1_Ca_BS"/>
</dbReference>
<dbReference type="PANTHER" id="PTHR12294">
    <property type="entry name" value="EF HAND DOMAIN FAMILY A1,A2-RELATED"/>
    <property type="match status" value="1"/>
</dbReference>
<dbReference type="GO" id="GO:0005758">
    <property type="term" value="C:mitochondrial intermembrane space"/>
    <property type="evidence" value="ECO:0007669"/>
    <property type="project" value="UniProtKB-SubCell"/>
</dbReference>
<dbReference type="Gene3D" id="1.10.238.10">
    <property type="entry name" value="EF-hand"/>
    <property type="match status" value="2"/>
</dbReference>
<keyword evidence="7" id="KW-0496">Mitochondrion</keyword>
<evidence type="ECO:0000256" key="5">
    <source>
        <dbReference type="ARBA" id="ARBA00022837"/>
    </source>
</evidence>
<feature type="domain" description="EF-hand" evidence="9">
    <location>
        <begin position="450"/>
        <end position="485"/>
    </location>
</feature>
<dbReference type="AlphaFoldDB" id="A0A1I7RQM2"/>
<keyword evidence="8" id="KW-0472">Membrane</keyword>
<dbReference type="SUPFAM" id="SSF47473">
    <property type="entry name" value="EF-hand"/>
    <property type="match status" value="2"/>
</dbReference>
<dbReference type="GO" id="GO:0005509">
    <property type="term" value="F:calcium ion binding"/>
    <property type="evidence" value="ECO:0007669"/>
    <property type="project" value="InterPro"/>
</dbReference>
<dbReference type="Pfam" id="PF13833">
    <property type="entry name" value="EF-hand_8"/>
    <property type="match status" value="1"/>
</dbReference>
<keyword evidence="6" id="KW-0809">Transit peptide</keyword>
<evidence type="ECO:0000313" key="11">
    <source>
        <dbReference type="WBParaSite" id="BXY_0301700.1"/>
    </source>
</evidence>
<sequence length="514" mass="59938">MRKLNRTSHLEIFAANWHFLCYSSEKSRNRQKQKALFLTLEAASSKMANQYRAFLRGFARFRRFSSQSQQEFYQNSNRRYRTMCYAIPTTIIGATVGVSTAFCAETDVYYDSHPIPKRLERFSKFASVEYNGVVYMTPQDLLDSLVLDEPRERVFRNVLEKRDVERMLRLTPALKKGTKDMFRSLGHNGIISYAEYLFLLTLLTKSHSSFKVAFSIFDDDGNEKIDKEEFLKIRSLVMAKNKVGVDALQLEEALMKARIGLDSAALPMAMDVCDIANMDQIQAFEELITWRRRQKIVKDILDQNAETDETDCKRQDTTILLHLFGPKGRNSISFDQFEMFYNNLQRELIEIEFSEFARGKNEIAAVDFAKLVLRYSLVSEAKYEEHLRRVANRVSLRDPGITLDQFQQFSKFLNNLEDFSRAVRLYVTADIPVSRKEFVRAVRCSTGLELSEHLVDVIFKIFDNDNDGNLSYNEFIDIMNDRLHRGFKNQTRGSDPSQWQMFKDCIFREMTVNK</sequence>
<dbReference type="eggNOG" id="KOG2643">
    <property type="taxonomic scope" value="Eukaryota"/>
</dbReference>
<feature type="domain" description="EF-hand" evidence="9">
    <location>
        <begin position="205"/>
        <end position="240"/>
    </location>
</feature>
<evidence type="ECO:0000256" key="8">
    <source>
        <dbReference type="ARBA" id="ARBA00023136"/>
    </source>
</evidence>
<dbReference type="SMART" id="SM00054">
    <property type="entry name" value="EFh"/>
    <property type="match status" value="2"/>
</dbReference>
<dbReference type="InterPro" id="IPR002048">
    <property type="entry name" value="EF_hand_dom"/>
</dbReference>
<dbReference type="PROSITE" id="PS00018">
    <property type="entry name" value="EF_HAND_1"/>
    <property type="match status" value="1"/>
</dbReference>
<evidence type="ECO:0000256" key="7">
    <source>
        <dbReference type="ARBA" id="ARBA00023128"/>
    </source>
</evidence>
<organism evidence="10 11">
    <name type="scientific">Bursaphelenchus xylophilus</name>
    <name type="common">Pinewood nematode worm</name>
    <name type="synonym">Aphelenchoides xylophilus</name>
    <dbReference type="NCBI Taxonomy" id="6326"/>
    <lineage>
        <taxon>Eukaryota</taxon>
        <taxon>Metazoa</taxon>
        <taxon>Ecdysozoa</taxon>
        <taxon>Nematoda</taxon>
        <taxon>Chromadorea</taxon>
        <taxon>Rhabditida</taxon>
        <taxon>Tylenchina</taxon>
        <taxon>Tylenchomorpha</taxon>
        <taxon>Aphelenchoidea</taxon>
        <taxon>Aphelenchoididae</taxon>
        <taxon>Bursaphelenchus</taxon>
    </lineage>
</organism>
<dbReference type="CDD" id="cd15900">
    <property type="entry name" value="EFh_MICU"/>
    <property type="match status" value="1"/>
</dbReference>
<dbReference type="Proteomes" id="UP000095284">
    <property type="component" value="Unplaced"/>
</dbReference>
<dbReference type="PROSITE" id="PS50222">
    <property type="entry name" value="EF_HAND_2"/>
    <property type="match status" value="2"/>
</dbReference>
<evidence type="ECO:0000313" key="10">
    <source>
        <dbReference type="Proteomes" id="UP000095284"/>
    </source>
</evidence>
<accession>A0A1I7RQM2</accession>
<reference evidence="11" key="1">
    <citation type="submission" date="2016-11" db="UniProtKB">
        <authorList>
            <consortium name="WormBaseParasite"/>
        </authorList>
    </citation>
    <scope>IDENTIFICATION</scope>
</reference>
<evidence type="ECO:0000256" key="1">
    <source>
        <dbReference type="ARBA" id="ARBA00004273"/>
    </source>
</evidence>